<feature type="domain" description="Inosine/uridine-preferring nucleoside hydrolase" evidence="5">
    <location>
        <begin position="6"/>
        <end position="429"/>
    </location>
</feature>
<keyword evidence="3" id="KW-0326">Glycosidase</keyword>
<feature type="compositionally biased region" description="Pro residues" evidence="4">
    <location>
        <begin position="286"/>
        <end position="295"/>
    </location>
</feature>
<evidence type="ECO:0000259" key="5">
    <source>
        <dbReference type="Pfam" id="PF01156"/>
    </source>
</evidence>
<organism evidence="6 7">
    <name type="scientific">Recurvomyces mirabilis</name>
    <dbReference type="NCBI Taxonomy" id="574656"/>
    <lineage>
        <taxon>Eukaryota</taxon>
        <taxon>Fungi</taxon>
        <taxon>Dikarya</taxon>
        <taxon>Ascomycota</taxon>
        <taxon>Pezizomycotina</taxon>
        <taxon>Dothideomycetes</taxon>
        <taxon>Dothideomycetidae</taxon>
        <taxon>Mycosphaerellales</taxon>
        <taxon>Teratosphaeriaceae</taxon>
        <taxon>Recurvomyces</taxon>
    </lineage>
</organism>
<evidence type="ECO:0000256" key="2">
    <source>
        <dbReference type="ARBA" id="ARBA00022801"/>
    </source>
</evidence>
<reference evidence="6" key="1">
    <citation type="submission" date="2023-07" db="EMBL/GenBank/DDBJ databases">
        <title>Black Yeasts Isolated from many extreme environments.</title>
        <authorList>
            <person name="Coleine C."/>
            <person name="Stajich J.E."/>
            <person name="Selbmann L."/>
        </authorList>
    </citation>
    <scope>NUCLEOTIDE SEQUENCE</scope>
    <source>
        <strain evidence="6">CCFEE 5485</strain>
    </source>
</reference>
<dbReference type="GO" id="GO:0008477">
    <property type="term" value="F:purine nucleosidase activity"/>
    <property type="evidence" value="ECO:0007669"/>
    <property type="project" value="TreeGrafter"/>
</dbReference>
<protein>
    <recommendedName>
        <fullName evidence="5">Inosine/uridine-preferring nucleoside hydrolase domain-containing protein</fullName>
    </recommendedName>
</protein>
<evidence type="ECO:0000256" key="3">
    <source>
        <dbReference type="ARBA" id="ARBA00023295"/>
    </source>
</evidence>
<feature type="region of interest" description="Disordered" evidence="4">
    <location>
        <begin position="281"/>
        <end position="308"/>
    </location>
</feature>
<evidence type="ECO:0000313" key="6">
    <source>
        <dbReference type="EMBL" id="KAK3672309.1"/>
    </source>
</evidence>
<dbReference type="PANTHER" id="PTHR12304:SF56">
    <property type="entry name" value="HYDROLASE, PUTATIVE (AFU_ORTHOLOGUE AFUA_1G11790)-RELATED"/>
    <property type="match status" value="1"/>
</dbReference>
<keyword evidence="7" id="KW-1185">Reference proteome</keyword>
<sequence length="478" mass="53371">MAPRKIIIDTDPGVDDILAMLLAFSSLPEELEVLLISVTYGNIDLANCLRNVVSLFYHIDQEIEWREGQGRRGGFETLRKTRPLVAVGPEHPLRDDKLMADFFHGTDGLGGIHDSHPHLTPDNAWKELFETAHAKQQDDQDNFAVASQLSKKQPMFEPSKQPAHKEILRLLRENEPDRISIVAIGPLTNLAIAAAEDPEAFLRAKDIVVMGGTIDLPGNVRHSQPYPQHILISEPAFRLIKAAPGPIREMLNRRNQMTPVAEFNTFADSYAAARVYALTSPTPRTTLPPVPPAPPGRKEGTASPPFLDPYPEHLSRRLDVKLFPLDITERHLLTRGKFQEVIGPLLQAKSPLAEWVSAFLNSTFNKVESLQNNVSGDAVPLQLHDPLCVWYCMASSDPKWNITDDEDIRVETAGQWTRGMCLVDRRSRRKLEDDYVGERAGDSGNWLSLKAGNRMGRCVGTPGEETFGGYMLERIFAL</sequence>
<dbReference type="SUPFAM" id="SSF53590">
    <property type="entry name" value="Nucleoside hydrolase"/>
    <property type="match status" value="1"/>
</dbReference>
<dbReference type="EMBL" id="JAUTXT010000034">
    <property type="protein sequence ID" value="KAK3672309.1"/>
    <property type="molecule type" value="Genomic_DNA"/>
</dbReference>
<dbReference type="InterPro" id="IPR036452">
    <property type="entry name" value="Ribo_hydro-like"/>
</dbReference>
<accession>A0AAE0TV80</accession>
<dbReference type="InterPro" id="IPR023186">
    <property type="entry name" value="IUNH"/>
</dbReference>
<dbReference type="AlphaFoldDB" id="A0AAE0TV80"/>
<evidence type="ECO:0000256" key="1">
    <source>
        <dbReference type="ARBA" id="ARBA00009176"/>
    </source>
</evidence>
<dbReference type="Proteomes" id="UP001274830">
    <property type="component" value="Unassembled WGS sequence"/>
</dbReference>
<evidence type="ECO:0000313" key="7">
    <source>
        <dbReference type="Proteomes" id="UP001274830"/>
    </source>
</evidence>
<comment type="similarity">
    <text evidence="1">Belongs to the IUNH family.</text>
</comment>
<gene>
    <name evidence="6" type="ORF">LTR78_007849</name>
</gene>
<dbReference type="GO" id="GO:0006152">
    <property type="term" value="P:purine nucleoside catabolic process"/>
    <property type="evidence" value="ECO:0007669"/>
    <property type="project" value="TreeGrafter"/>
</dbReference>
<dbReference type="InterPro" id="IPR001910">
    <property type="entry name" value="Inosine/uridine_hydrolase_dom"/>
</dbReference>
<keyword evidence="2" id="KW-0378">Hydrolase</keyword>
<dbReference type="PANTHER" id="PTHR12304">
    <property type="entry name" value="INOSINE-URIDINE PREFERRING NUCLEOSIDE HYDROLASE"/>
    <property type="match status" value="1"/>
</dbReference>
<comment type="caution">
    <text evidence="6">The sequence shown here is derived from an EMBL/GenBank/DDBJ whole genome shotgun (WGS) entry which is preliminary data.</text>
</comment>
<dbReference type="Gene3D" id="3.90.245.10">
    <property type="entry name" value="Ribonucleoside hydrolase-like"/>
    <property type="match status" value="1"/>
</dbReference>
<dbReference type="GO" id="GO:0005829">
    <property type="term" value="C:cytosol"/>
    <property type="evidence" value="ECO:0007669"/>
    <property type="project" value="TreeGrafter"/>
</dbReference>
<proteinExistence type="inferred from homology"/>
<dbReference type="Pfam" id="PF01156">
    <property type="entry name" value="IU_nuc_hydro"/>
    <property type="match status" value="1"/>
</dbReference>
<evidence type="ECO:0000256" key="4">
    <source>
        <dbReference type="SAM" id="MobiDB-lite"/>
    </source>
</evidence>
<name>A0AAE0TV80_9PEZI</name>